<feature type="compositionally biased region" description="Polar residues" evidence="6">
    <location>
        <begin position="343"/>
        <end position="354"/>
    </location>
</feature>
<keyword evidence="8" id="KW-0969">Cilium</keyword>
<organism evidence="8 9">
    <name type="scientific">Helicobacter baculiformis</name>
    <dbReference type="NCBI Taxonomy" id="427351"/>
    <lineage>
        <taxon>Bacteria</taxon>
        <taxon>Pseudomonadati</taxon>
        <taxon>Campylobacterota</taxon>
        <taxon>Epsilonproteobacteria</taxon>
        <taxon>Campylobacterales</taxon>
        <taxon>Helicobacteraceae</taxon>
        <taxon>Helicobacter</taxon>
    </lineage>
</organism>
<evidence type="ECO:0000313" key="8">
    <source>
        <dbReference type="EMBL" id="MFC3848436.1"/>
    </source>
</evidence>
<keyword evidence="8" id="KW-0966">Cell projection</keyword>
<protein>
    <recommendedName>
        <fullName evidence="2 5">Basal-body rod modification protein FlgD</fullName>
    </recommendedName>
</protein>
<evidence type="ECO:0000256" key="5">
    <source>
        <dbReference type="RuleBase" id="RU362076"/>
    </source>
</evidence>
<proteinExistence type="inferred from homology"/>
<name>A0ABV7ZK29_9HELI</name>
<evidence type="ECO:0000313" key="9">
    <source>
        <dbReference type="Proteomes" id="UP001595783"/>
    </source>
</evidence>
<dbReference type="Pfam" id="PF03963">
    <property type="entry name" value="FlgD"/>
    <property type="match status" value="1"/>
</dbReference>
<dbReference type="Pfam" id="PF13860">
    <property type="entry name" value="FlgD_ig"/>
    <property type="match status" value="1"/>
</dbReference>
<feature type="region of interest" description="Disordered" evidence="6">
    <location>
        <begin position="290"/>
        <end position="393"/>
    </location>
</feature>
<comment type="similarity">
    <text evidence="1 5">Belongs to the FlgD family.</text>
</comment>
<comment type="caution">
    <text evidence="8">The sequence shown here is derived from an EMBL/GenBank/DDBJ whole genome shotgun (WGS) entry which is preliminary data.</text>
</comment>
<evidence type="ECO:0000259" key="7">
    <source>
        <dbReference type="Pfam" id="PF13860"/>
    </source>
</evidence>
<dbReference type="Gene3D" id="2.60.40.4070">
    <property type="match status" value="1"/>
</dbReference>
<evidence type="ECO:0000256" key="6">
    <source>
        <dbReference type="SAM" id="MobiDB-lite"/>
    </source>
</evidence>
<feature type="compositionally biased region" description="Polar residues" evidence="6">
    <location>
        <begin position="290"/>
        <end position="315"/>
    </location>
</feature>
<feature type="domain" description="FlgD/Vpr Ig-like" evidence="7">
    <location>
        <begin position="147"/>
        <end position="221"/>
    </location>
</feature>
<dbReference type="RefSeq" id="WP_104751793.1">
    <property type="nucleotide sequence ID" value="NZ_FZMF01000007.1"/>
</dbReference>
<keyword evidence="9" id="KW-1185">Reference proteome</keyword>
<comment type="function">
    <text evidence="4 5">Required for flagellar hook formation. May act as a scaffolding protein.</text>
</comment>
<evidence type="ECO:0000256" key="3">
    <source>
        <dbReference type="ARBA" id="ARBA00022795"/>
    </source>
</evidence>
<dbReference type="NCBIfam" id="NF004496">
    <property type="entry name" value="PRK05842.1"/>
    <property type="match status" value="1"/>
</dbReference>
<keyword evidence="8" id="KW-0282">Flagellum</keyword>
<reference evidence="9" key="1">
    <citation type="journal article" date="2019" name="Int. J. Syst. Evol. Microbiol.">
        <title>The Global Catalogue of Microorganisms (GCM) 10K type strain sequencing project: providing services to taxonomists for standard genome sequencing and annotation.</title>
        <authorList>
            <consortium name="The Broad Institute Genomics Platform"/>
            <consortium name="The Broad Institute Genome Sequencing Center for Infectious Disease"/>
            <person name="Wu L."/>
            <person name="Ma J."/>
        </authorList>
    </citation>
    <scope>NUCLEOTIDE SEQUENCE [LARGE SCALE GENOMIC DNA]</scope>
    <source>
        <strain evidence="9">CCUG 53816</strain>
    </source>
</reference>
<feature type="region of interest" description="Disordered" evidence="6">
    <location>
        <begin position="1"/>
        <end position="20"/>
    </location>
</feature>
<dbReference type="Proteomes" id="UP001595783">
    <property type="component" value="Unassembled WGS sequence"/>
</dbReference>
<evidence type="ECO:0000256" key="4">
    <source>
        <dbReference type="ARBA" id="ARBA00024746"/>
    </source>
</evidence>
<accession>A0ABV7ZK29</accession>
<evidence type="ECO:0000256" key="2">
    <source>
        <dbReference type="ARBA" id="ARBA00016013"/>
    </source>
</evidence>
<dbReference type="InterPro" id="IPR025965">
    <property type="entry name" value="FlgD/Vpr_Ig-like"/>
</dbReference>
<dbReference type="EMBL" id="JBHRZO010000053">
    <property type="protein sequence ID" value="MFC3848436.1"/>
    <property type="molecule type" value="Genomic_DNA"/>
</dbReference>
<sequence length="393" mass="42839">MPIDLAEVTGAKAAMEKKKHEPKIANGLDKDAFMKLFLEQLKNQDPTAPMETDKIITQTAQLTQVEMQEESKKTMKEVADAMQSSKDTNQSLKDFQGKLKDTLEHLDKGMGETLKSNALMTQASGLNSVTMIGKIAETDVKGINVAKKGKVSFALYFDQPIKASEGNPGIQIFDQEKQLVRTLPLSGKNGKQGYVEFEWDGLNQEGKPVAPGTYEITAEYNLDPSNNKYLHTRIGRGEVQSVVFNKGKPMLRMGEMVLPMDSALEFYDKPSSRHEQEEHESLAHLVQAKASNPPTTPKASNPATHAQSDKSANIHSESKTPLHDTTSSSPTSPHPKHTPTLSKTPNPANASSTHLDSKHHDSVMAHAPAPTKPIAHNKPNLTSSATGAPKAHT</sequence>
<dbReference type="InterPro" id="IPR005648">
    <property type="entry name" value="FlgD"/>
</dbReference>
<evidence type="ECO:0000256" key="1">
    <source>
        <dbReference type="ARBA" id="ARBA00010577"/>
    </source>
</evidence>
<keyword evidence="3 5" id="KW-1005">Bacterial flagellum biogenesis</keyword>
<gene>
    <name evidence="8" type="primary">flgD</name>
    <name evidence="8" type="ORF">ACFOPX_07935</name>
</gene>